<gene>
    <name evidence="1" type="ORF">COX64_02470</name>
</gene>
<dbReference type="AlphaFoldDB" id="A0A2M7W1Z5"/>
<protein>
    <recommendedName>
        <fullName evidence="3">Methyltransferase type 11 domain-containing protein</fullName>
    </recommendedName>
</protein>
<sequence length="207" mass="23674">MNDRFLIQDYKLGTIPDFLSKRLTGKRRFGRSLDFGAGVGRNINLLMRVSDKVDAVEKSNYCFTELLKDKRITAVYSVEDFLASTKEYDVVIAWRVISSIIDIAERVTILKTIYMQLANQGKLYVSVRRLDDPWNGVGKRIAANTYATNHFEGKKAFPIPIHFYKRSEIVAELTKVGFSVSEMKKIEEQNGFGVGNNYYFAIVAYKN</sequence>
<comment type="caution">
    <text evidence="1">The sequence shown here is derived from an EMBL/GenBank/DDBJ whole genome shotgun (WGS) entry which is preliminary data.</text>
</comment>
<organism evidence="1 2">
    <name type="scientific">Candidatus Dojkabacteria bacterium CG_4_10_14_0_2_um_filter_Dojkabacteria_WS6_41_15</name>
    <dbReference type="NCBI Taxonomy" id="2014249"/>
    <lineage>
        <taxon>Bacteria</taxon>
        <taxon>Candidatus Dojkabacteria</taxon>
    </lineage>
</organism>
<evidence type="ECO:0000313" key="1">
    <source>
        <dbReference type="EMBL" id="PJA14071.1"/>
    </source>
</evidence>
<name>A0A2M7W1Z5_9BACT</name>
<reference evidence="2" key="1">
    <citation type="submission" date="2017-09" db="EMBL/GenBank/DDBJ databases">
        <title>Depth-based differentiation of microbial function through sediment-hosted aquifers and enrichment of novel symbionts in the deep terrestrial subsurface.</title>
        <authorList>
            <person name="Probst A.J."/>
            <person name="Ladd B."/>
            <person name="Jarett J.K."/>
            <person name="Geller-Mcgrath D.E."/>
            <person name="Sieber C.M.K."/>
            <person name="Emerson J.B."/>
            <person name="Anantharaman K."/>
            <person name="Thomas B.C."/>
            <person name="Malmstrom R."/>
            <person name="Stieglmeier M."/>
            <person name="Klingl A."/>
            <person name="Woyke T."/>
            <person name="Ryan C.M."/>
            <person name="Banfield J.F."/>
        </authorList>
    </citation>
    <scope>NUCLEOTIDE SEQUENCE [LARGE SCALE GENOMIC DNA]</scope>
</reference>
<dbReference type="EMBL" id="PFQB01000063">
    <property type="protein sequence ID" value="PJA14071.1"/>
    <property type="molecule type" value="Genomic_DNA"/>
</dbReference>
<accession>A0A2M7W1Z5</accession>
<proteinExistence type="predicted"/>
<dbReference type="SUPFAM" id="SSF53335">
    <property type="entry name" value="S-adenosyl-L-methionine-dependent methyltransferases"/>
    <property type="match status" value="1"/>
</dbReference>
<evidence type="ECO:0008006" key="3">
    <source>
        <dbReference type="Google" id="ProtNLM"/>
    </source>
</evidence>
<dbReference type="Pfam" id="PF13489">
    <property type="entry name" value="Methyltransf_23"/>
    <property type="match status" value="1"/>
</dbReference>
<dbReference type="Gene3D" id="3.40.50.150">
    <property type="entry name" value="Vaccinia Virus protein VP39"/>
    <property type="match status" value="1"/>
</dbReference>
<dbReference type="Proteomes" id="UP000228952">
    <property type="component" value="Unassembled WGS sequence"/>
</dbReference>
<dbReference type="InterPro" id="IPR029063">
    <property type="entry name" value="SAM-dependent_MTases_sf"/>
</dbReference>
<evidence type="ECO:0000313" key="2">
    <source>
        <dbReference type="Proteomes" id="UP000228952"/>
    </source>
</evidence>